<feature type="domain" description="Protein kinase" evidence="1">
    <location>
        <begin position="19"/>
        <end position="109"/>
    </location>
</feature>
<protein>
    <recommendedName>
        <fullName evidence="1">Protein kinase domain-containing protein</fullName>
    </recommendedName>
</protein>
<dbReference type="Proteomes" id="UP000054097">
    <property type="component" value="Unassembled WGS sequence"/>
</dbReference>
<dbReference type="HOGENOM" id="CLU_2098324_0_0_1"/>
<dbReference type="EMBL" id="KN824285">
    <property type="protein sequence ID" value="KIM30203.1"/>
    <property type="molecule type" value="Genomic_DNA"/>
</dbReference>
<dbReference type="InterPro" id="IPR000719">
    <property type="entry name" value="Prot_kinase_dom"/>
</dbReference>
<feature type="non-terminal residue" evidence="2">
    <location>
        <position position="109"/>
    </location>
</feature>
<dbReference type="SUPFAM" id="SSF56112">
    <property type="entry name" value="Protein kinase-like (PK-like)"/>
    <property type="match status" value="1"/>
</dbReference>
<evidence type="ECO:0000313" key="3">
    <source>
        <dbReference type="Proteomes" id="UP000054097"/>
    </source>
</evidence>
<dbReference type="Gene3D" id="1.10.510.10">
    <property type="entry name" value="Transferase(Phosphotransferase) domain 1"/>
    <property type="match status" value="1"/>
</dbReference>
<dbReference type="AlphaFoldDB" id="A0A0C2WVM8"/>
<proteinExistence type="predicted"/>
<sequence>MDSLQHVDEITDLSSQITILSYRPVFTGPYSYIYRGRIQSTDQTVAIKVLNTISGTPLHTMQRKVERERRTWGGLRHPNILPLLGFAQDDELFQPFGAFISPFRIKNII</sequence>
<gene>
    <name evidence="2" type="ORF">M408DRAFT_328275</name>
</gene>
<accession>A0A0C2WVM8</accession>
<evidence type="ECO:0000313" key="2">
    <source>
        <dbReference type="EMBL" id="KIM30203.1"/>
    </source>
</evidence>
<dbReference type="GO" id="GO:0004672">
    <property type="term" value="F:protein kinase activity"/>
    <property type="evidence" value="ECO:0007669"/>
    <property type="project" value="InterPro"/>
</dbReference>
<dbReference type="PROSITE" id="PS50011">
    <property type="entry name" value="PROTEIN_KINASE_DOM"/>
    <property type="match status" value="1"/>
</dbReference>
<evidence type="ECO:0000259" key="1">
    <source>
        <dbReference type="PROSITE" id="PS50011"/>
    </source>
</evidence>
<dbReference type="OrthoDB" id="346907at2759"/>
<reference evidence="2 3" key="1">
    <citation type="submission" date="2014-04" db="EMBL/GenBank/DDBJ databases">
        <authorList>
            <consortium name="DOE Joint Genome Institute"/>
            <person name="Kuo A."/>
            <person name="Zuccaro A."/>
            <person name="Kohler A."/>
            <person name="Nagy L.G."/>
            <person name="Floudas D."/>
            <person name="Copeland A."/>
            <person name="Barry K.W."/>
            <person name="Cichocki N."/>
            <person name="Veneault-Fourrey C."/>
            <person name="LaButti K."/>
            <person name="Lindquist E.A."/>
            <person name="Lipzen A."/>
            <person name="Lundell T."/>
            <person name="Morin E."/>
            <person name="Murat C."/>
            <person name="Sun H."/>
            <person name="Tunlid A."/>
            <person name="Henrissat B."/>
            <person name="Grigoriev I.V."/>
            <person name="Hibbett D.S."/>
            <person name="Martin F."/>
            <person name="Nordberg H.P."/>
            <person name="Cantor M.N."/>
            <person name="Hua S.X."/>
        </authorList>
    </citation>
    <scope>NUCLEOTIDE SEQUENCE [LARGE SCALE GENOMIC DNA]</scope>
    <source>
        <strain evidence="2 3">MAFF 305830</strain>
    </source>
</reference>
<reference evidence="3" key="2">
    <citation type="submission" date="2015-01" db="EMBL/GenBank/DDBJ databases">
        <title>Evolutionary Origins and Diversification of the Mycorrhizal Mutualists.</title>
        <authorList>
            <consortium name="DOE Joint Genome Institute"/>
            <consortium name="Mycorrhizal Genomics Consortium"/>
            <person name="Kohler A."/>
            <person name="Kuo A."/>
            <person name="Nagy L.G."/>
            <person name="Floudas D."/>
            <person name="Copeland A."/>
            <person name="Barry K.W."/>
            <person name="Cichocki N."/>
            <person name="Veneault-Fourrey C."/>
            <person name="LaButti K."/>
            <person name="Lindquist E.A."/>
            <person name="Lipzen A."/>
            <person name="Lundell T."/>
            <person name="Morin E."/>
            <person name="Murat C."/>
            <person name="Riley R."/>
            <person name="Ohm R."/>
            <person name="Sun H."/>
            <person name="Tunlid A."/>
            <person name="Henrissat B."/>
            <person name="Grigoriev I.V."/>
            <person name="Hibbett D.S."/>
            <person name="Martin F."/>
        </authorList>
    </citation>
    <scope>NUCLEOTIDE SEQUENCE [LARGE SCALE GENOMIC DNA]</scope>
    <source>
        <strain evidence="3">MAFF 305830</strain>
    </source>
</reference>
<dbReference type="InterPro" id="IPR011009">
    <property type="entry name" value="Kinase-like_dom_sf"/>
</dbReference>
<dbReference type="GO" id="GO:0005524">
    <property type="term" value="F:ATP binding"/>
    <property type="evidence" value="ECO:0007669"/>
    <property type="project" value="InterPro"/>
</dbReference>
<organism evidence="2 3">
    <name type="scientific">Serendipita vermifera MAFF 305830</name>
    <dbReference type="NCBI Taxonomy" id="933852"/>
    <lineage>
        <taxon>Eukaryota</taxon>
        <taxon>Fungi</taxon>
        <taxon>Dikarya</taxon>
        <taxon>Basidiomycota</taxon>
        <taxon>Agaricomycotina</taxon>
        <taxon>Agaricomycetes</taxon>
        <taxon>Sebacinales</taxon>
        <taxon>Serendipitaceae</taxon>
        <taxon>Serendipita</taxon>
    </lineage>
</organism>
<name>A0A0C2WVM8_SERVB</name>
<keyword evidence="3" id="KW-1185">Reference proteome</keyword>